<dbReference type="InterPro" id="IPR025711">
    <property type="entry name" value="PepSY"/>
</dbReference>
<dbReference type="RefSeq" id="WP_222135574.1">
    <property type="nucleotide sequence ID" value="NZ_JAILXK010000001.1"/>
</dbReference>
<reference evidence="3" key="1">
    <citation type="submission" date="2021-08" db="EMBL/GenBank/DDBJ databases">
        <title>Sphingopyxis panaciterrulae sp. nov., isolated from the surface water of the Yellow Sea.</title>
        <authorList>
            <person name="Gao Z."/>
            <person name="Zhang D."/>
            <person name="Zhang A."/>
        </authorList>
    </citation>
    <scope>NUCLEOTIDE SEQUENCE</scope>
    <source>
        <strain evidence="3">XHP0097</strain>
    </source>
</reference>
<evidence type="ECO:0000259" key="2">
    <source>
        <dbReference type="Pfam" id="PF13670"/>
    </source>
</evidence>
<comment type="caution">
    <text evidence="3">The sequence shown here is derived from an EMBL/GenBank/DDBJ whole genome shotgun (WGS) entry which is preliminary data.</text>
</comment>
<gene>
    <name evidence="3" type="ORF">K5P26_01745</name>
</gene>
<feature type="signal peptide" evidence="1">
    <location>
        <begin position="1"/>
        <end position="25"/>
    </location>
</feature>
<dbReference type="Proteomes" id="UP001166571">
    <property type="component" value="Unassembled WGS sequence"/>
</dbReference>
<dbReference type="EMBL" id="JAILXK010000001">
    <property type="protein sequence ID" value="MBY4635860.1"/>
    <property type="molecule type" value="Genomic_DNA"/>
</dbReference>
<keyword evidence="4" id="KW-1185">Reference proteome</keyword>
<name>A0ABS7MA03_9SPHN</name>
<evidence type="ECO:0000313" key="3">
    <source>
        <dbReference type="EMBL" id="MBY4635860.1"/>
    </source>
</evidence>
<keyword evidence="1" id="KW-0732">Signal</keyword>
<evidence type="ECO:0000256" key="1">
    <source>
        <dbReference type="SAM" id="SignalP"/>
    </source>
</evidence>
<feature type="domain" description="PepSY" evidence="2">
    <location>
        <begin position="10"/>
        <end position="88"/>
    </location>
</feature>
<evidence type="ECO:0000313" key="4">
    <source>
        <dbReference type="Proteomes" id="UP001166571"/>
    </source>
</evidence>
<sequence>MTKLPLAALALAVAATAGLSAPAHATGAIKCDAGPQSGWKSREALESKLTKDGWQVRKSKVDGGCYEVYGTTPEGDRVEAYFHPVTFEKLYVARRGQVLFRAKGY</sequence>
<accession>A0ABS7MA03</accession>
<dbReference type="Pfam" id="PF13670">
    <property type="entry name" value="PepSY_2"/>
    <property type="match status" value="1"/>
</dbReference>
<protein>
    <submittedName>
        <fullName evidence="3">PepSY domain-containing protein</fullName>
    </submittedName>
</protein>
<organism evidence="3 4">
    <name type="scientific">Sphingopyxis jiangsuensis</name>
    <dbReference type="NCBI Taxonomy" id="2871171"/>
    <lineage>
        <taxon>Bacteria</taxon>
        <taxon>Pseudomonadati</taxon>
        <taxon>Pseudomonadota</taxon>
        <taxon>Alphaproteobacteria</taxon>
        <taxon>Sphingomonadales</taxon>
        <taxon>Sphingomonadaceae</taxon>
        <taxon>Sphingopyxis</taxon>
    </lineage>
</organism>
<proteinExistence type="predicted"/>
<feature type="chain" id="PRO_5047331001" evidence="1">
    <location>
        <begin position="26"/>
        <end position="105"/>
    </location>
</feature>